<dbReference type="Proteomes" id="UP001597083">
    <property type="component" value="Unassembled WGS sequence"/>
</dbReference>
<comment type="caution">
    <text evidence="4">The sequence shown here is derived from an EMBL/GenBank/DDBJ whole genome shotgun (WGS) entry which is preliminary data.</text>
</comment>
<dbReference type="InterPro" id="IPR003658">
    <property type="entry name" value="Anti-sigma_ant"/>
</dbReference>
<dbReference type="EMBL" id="JBHTIR010004206">
    <property type="protein sequence ID" value="MFD0856647.1"/>
    <property type="molecule type" value="Genomic_DNA"/>
</dbReference>
<feature type="domain" description="STAS" evidence="3">
    <location>
        <begin position="5"/>
        <end position="114"/>
    </location>
</feature>
<evidence type="ECO:0000256" key="2">
    <source>
        <dbReference type="RuleBase" id="RU003749"/>
    </source>
</evidence>
<protein>
    <recommendedName>
        <fullName evidence="2">Anti-sigma factor antagonist</fullName>
    </recommendedName>
</protein>
<dbReference type="PANTHER" id="PTHR33495:SF2">
    <property type="entry name" value="ANTI-SIGMA FACTOR ANTAGONIST TM_1081-RELATED"/>
    <property type="match status" value="1"/>
</dbReference>
<dbReference type="Gene3D" id="3.30.750.24">
    <property type="entry name" value="STAS domain"/>
    <property type="match status" value="1"/>
</dbReference>
<dbReference type="NCBIfam" id="TIGR00377">
    <property type="entry name" value="ant_ant_sig"/>
    <property type="match status" value="1"/>
</dbReference>
<dbReference type="CDD" id="cd07043">
    <property type="entry name" value="STAS_anti-anti-sigma_factors"/>
    <property type="match status" value="1"/>
</dbReference>
<dbReference type="InterPro" id="IPR036513">
    <property type="entry name" value="STAS_dom_sf"/>
</dbReference>
<evidence type="ECO:0000256" key="1">
    <source>
        <dbReference type="ARBA" id="ARBA00009013"/>
    </source>
</evidence>
<comment type="similarity">
    <text evidence="1 2">Belongs to the anti-sigma-factor antagonist family.</text>
</comment>
<evidence type="ECO:0000313" key="4">
    <source>
        <dbReference type="EMBL" id="MFD0856647.1"/>
    </source>
</evidence>
<sequence length="138" mass="14832">MDEFTVEVIEASDGCAVVRVAGEVDAATAPGVREKVLELVAKGSAHLIVDLTDVGFLDSTGLGMLVGSLKRVRVHEGSLMVVTSAEHIRRVFRITGLHNVFPLPTSVLDAVRSDPRWEQVAKGEAGNVEEWCRSHGLS</sequence>
<keyword evidence="5" id="KW-1185">Reference proteome</keyword>
<evidence type="ECO:0000313" key="5">
    <source>
        <dbReference type="Proteomes" id="UP001597083"/>
    </source>
</evidence>
<evidence type="ECO:0000259" key="3">
    <source>
        <dbReference type="PROSITE" id="PS50801"/>
    </source>
</evidence>
<dbReference type="Pfam" id="PF01740">
    <property type="entry name" value="STAS"/>
    <property type="match status" value="1"/>
</dbReference>
<accession>A0ABW3CRQ2</accession>
<dbReference type="PROSITE" id="PS50801">
    <property type="entry name" value="STAS"/>
    <property type="match status" value="1"/>
</dbReference>
<dbReference type="InterPro" id="IPR002645">
    <property type="entry name" value="STAS_dom"/>
</dbReference>
<name>A0ABW3CRQ2_9ACTN</name>
<proteinExistence type="inferred from homology"/>
<reference evidence="5" key="1">
    <citation type="journal article" date="2019" name="Int. J. Syst. Evol. Microbiol.">
        <title>The Global Catalogue of Microorganisms (GCM) 10K type strain sequencing project: providing services to taxonomists for standard genome sequencing and annotation.</title>
        <authorList>
            <consortium name="The Broad Institute Genomics Platform"/>
            <consortium name="The Broad Institute Genome Sequencing Center for Infectious Disease"/>
            <person name="Wu L."/>
            <person name="Ma J."/>
        </authorList>
    </citation>
    <scope>NUCLEOTIDE SEQUENCE [LARGE SCALE GENOMIC DNA]</scope>
    <source>
        <strain evidence="5">JCM 31696</strain>
    </source>
</reference>
<dbReference type="PANTHER" id="PTHR33495">
    <property type="entry name" value="ANTI-SIGMA FACTOR ANTAGONIST TM_1081-RELATED-RELATED"/>
    <property type="match status" value="1"/>
</dbReference>
<dbReference type="SUPFAM" id="SSF52091">
    <property type="entry name" value="SpoIIaa-like"/>
    <property type="match status" value="1"/>
</dbReference>
<gene>
    <name evidence="4" type="ORF">ACFQ07_30725</name>
</gene>
<organism evidence="4 5">
    <name type="scientific">Actinomadura adrarensis</name>
    <dbReference type="NCBI Taxonomy" id="1819600"/>
    <lineage>
        <taxon>Bacteria</taxon>
        <taxon>Bacillati</taxon>
        <taxon>Actinomycetota</taxon>
        <taxon>Actinomycetes</taxon>
        <taxon>Streptosporangiales</taxon>
        <taxon>Thermomonosporaceae</taxon>
        <taxon>Actinomadura</taxon>
    </lineage>
</organism>